<feature type="region of interest" description="Disordered" evidence="1">
    <location>
        <begin position="242"/>
        <end position="282"/>
    </location>
</feature>
<accession>B0YLJ4</accession>
<reference evidence="2 3" key="2">
    <citation type="journal article" date="2008" name="J. Virol.">
        <title>Genome analysis of a Glossina pallidipes salivary gland hypertrophy virus reveals a novel, large, double-stranded circular DNA virus.</title>
        <authorList>
            <person name="Abd-Alla A.M."/>
            <person name="Cousserans F."/>
            <person name="Parker A.G."/>
            <person name="Jehle J.A."/>
            <person name="Parker N.J."/>
            <person name="Vlak J.M."/>
            <person name="Robinson A.S."/>
            <person name="Bergoin M."/>
        </authorList>
    </citation>
    <scope>NUCLEOTIDE SEQUENCE [LARGE SCALE GENOMIC DNA]</scope>
    <source>
        <strain evidence="3">Isolate Glossina pallidipes/Ethiopia/Seibersdorf/-</strain>
    </source>
</reference>
<name>B0YLJ4_GHVS</name>
<reference evidence="2 3" key="1">
    <citation type="journal article" date="2007" name="J. Virol. Methods">
        <title>Development of a non-destructive PCR method for detection of the salivary gland hypertrophy virus (SGHV) in tsetse flies.</title>
        <authorList>
            <person name="Abd-Alla A."/>
            <person name="Bossin H."/>
            <person name="Cousserans F."/>
            <person name="Parker A."/>
            <person name="Bergoin M."/>
            <person name="Robinson A."/>
        </authorList>
    </citation>
    <scope>NUCLEOTIDE SEQUENCE [LARGE SCALE GENOMIC DNA]</scope>
    <source>
        <strain evidence="3">Isolate Glossina pallidipes/Ethiopia/Seibersdorf/-</strain>
    </source>
</reference>
<dbReference type="OrthoDB" id="29805at10239"/>
<evidence type="ECO:0000313" key="2">
    <source>
        <dbReference type="EMBL" id="ABQ08813.1"/>
    </source>
</evidence>
<gene>
    <name evidence="2" type="ORF">SGHV040</name>
</gene>
<dbReference type="KEGG" id="vg:5950932"/>
<dbReference type="RefSeq" id="YP_001686988.1">
    <property type="nucleotide sequence ID" value="NC_010356.1"/>
</dbReference>
<dbReference type="GeneID" id="5950932"/>
<feature type="compositionally biased region" description="Low complexity" evidence="1">
    <location>
        <begin position="242"/>
        <end position="270"/>
    </location>
</feature>
<proteinExistence type="predicted"/>
<dbReference type="EMBL" id="EF568108">
    <property type="protein sequence ID" value="ABQ08813.1"/>
    <property type="molecule type" value="Genomic_DNA"/>
</dbReference>
<dbReference type="Proteomes" id="UP000011301">
    <property type="component" value="Segment"/>
</dbReference>
<organism evidence="2 3">
    <name type="scientific">Glossina hytrovirus (isolate Glossina pallidipes/Ethiopia/Seibersdorf/-)</name>
    <name type="common">GHV</name>
    <dbReference type="NCBI Taxonomy" id="379529"/>
    <lineage>
        <taxon>Viruses</taxon>
        <taxon>Viruses incertae sedis</taxon>
        <taxon>Naldaviricetes</taxon>
        <taxon>Lefavirales</taxon>
        <taxon>Hytrosaviridae</taxon>
        <taxon>Glossinavirus</taxon>
        <taxon>Glossinavirus glopallidipedis</taxon>
    </lineage>
</organism>
<keyword evidence="3" id="KW-1185">Reference proteome</keyword>
<protein>
    <submittedName>
        <fullName evidence="2">Uncharacterized protein</fullName>
    </submittedName>
</protein>
<evidence type="ECO:0000256" key="1">
    <source>
        <dbReference type="SAM" id="MobiDB-lite"/>
    </source>
</evidence>
<evidence type="ECO:0000313" key="3">
    <source>
        <dbReference type="Proteomes" id="UP000011301"/>
    </source>
</evidence>
<sequence length="901" mass="104132">MPYFTCITYKENIECKSTHVCNVFPVFIGSKLDEEIVKIYFKNQLGSSKEEFDKCINDLYGIVYNNSPQYFSNIFTNRKEFIHMIIDRNNENNKQQPTVTTTIASATVADTNRLCELYVYDVDDRGHRFNLNMDATTLIYRNNYGIEMNVSSEKFNDFIKKSKFHISKKHLNFQLMGESFRRFLNLNIDIDSLANKNILSIINTLQRLLQYARRCPEQCVQIMRYGSIEKFASMNINYQTTSSSSSSSSGAPSVPVNSSTSTSQSQTTTNNKRKLLKDEPKKKSISNNMALKKMSFSMKRLQPNQIGCMRHVWDKCIVRPIPSNVSNIPIDTEFFICLAEKSMRIDAPNRWMTLMPNVCISNHLLTQKYAADNLNSLLTKLLDSNVIIPAETIVQPTDIMIAVNGGLATTYILNTKKFTSYDLFIICKQMQPFSEIYINNNICMINILDGIPFICIKSDQILKYISSSLSTYSQKYMFISPLELKMPLFVKYLRPQLYNMLFGPNCPSTLQEYFPYITSSKLMSIVYLRNRFFLAESSLKYFDLTIENSCVYIDNVKRHNDNDNDILDNEAFIKLNTIFSSNPQITGDGYILSDDIKVNTIIIQRCRFEFDMLYGEDNITFFNKQNTSLQLYDAYGQCLRKYYHIMQIQRMSGTHKRLKCKFYPQVKLYMTETQTTNGYIYNLYKYYDERHFLNSIDQLDISVTATTVLNRRRIKKVYLTVLTKLHQPNCFDGLKVSEQCGQKGLVIQQNTDNFKQIHNLPKKPDICASIFSGVGRVPLIMFKNMSSNQNKGVDQKKILNAHYPFAILKNISSNMCSYGRMRVDLGLCKIMAVNNCNKTLYQLQQDTYSKEERGSFLPTKNLNALGVLGLIKSNVIFFDEFNNVCNLMKKTFIPKNSIMNK</sequence>
<organismHost>
    <name type="scientific">Glossina</name>
    <name type="common">tsetse flies</name>
    <dbReference type="NCBI Taxonomy" id="7393"/>
</organismHost>